<feature type="domain" description="SprT-like" evidence="1">
    <location>
        <begin position="4"/>
        <end position="148"/>
    </location>
</feature>
<dbReference type="InterPro" id="IPR006640">
    <property type="entry name" value="SprT-like_domain"/>
</dbReference>
<name>A0A1L6XD01_9LACO</name>
<proteinExistence type="predicted"/>
<sequence length="151" mass="18033">MTQQELQQLVEQISLEYFKRPFRHRVVINHRFKTTGGRYHLADHHLEFNPAFLTAELRTDLIGIVKHELTHYHLHLLHRGYRHQDRDFKVLLQQVGGSRFALDVGNRRPQAKKFHYICTNCGQQYHRVKRIDTRRYRCGVCSGILKITTKM</sequence>
<keyword evidence="3" id="KW-1185">Reference proteome</keyword>
<evidence type="ECO:0000259" key="1">
    <source>
        <dbReference type="SMART" id="SM00731"/>
    </source>
</evidence>
<dbReference type="RefSeq" id="WP_054746348.1">
    <property type="nucleotide sequence ID" value="NZ_AYYS01000016.1"/>
</dbReference>
<dbReference type="Pfam" id="PF17283">
    <property type="entry name" value="Zn_ribbon_SprT"/>
    <property type="match status" value="1"/>
</dbReference>
<organism evidence="2 3">
    <name type="scientific">Amylolactobacillus amylophilus DSM 20533 = JCM 1125</name>
    <dbReference type="NCBI Taxonomy" id="1423721"/>
    <lineage>
        <taxon>Bacteria</taxon>
        <taxon>Bacillati</taxon>
        <taxon>Bacillota</taxon>
        <taxon>Bacilli</taxon>
        <taxon>Lactobacillales</taxon>
        <taxon>Lactobacillaceae</taxon>
        <taxon>Amylolactobacillus</taxon>
    </lineage>
</organism>
<dbReference type="InterPro" id="IPR035240">
    <property type="entry name" value="SprT_Zn_ribbon"/>
</dbReference>
<dbReference type="AlphaFoldDB" id="A0A1L6XD01"/>
<protein>
    <submittedName>
        <fullName evidence="2">SprT family protein</fullName>
    </submittedName>
</protein>
<dbReference type="OrthoDB" id="9799909at2"/>
<accession>A0A1L6XD01</accession>
<dbReference type="GO" id="GO:0006950">
    <property type="term" value="P:response to stress"/>
    <property type="evidence" value="ECO:0007669"/>
    <property type="project" value="UniProtKB-ARBA"/>
</dbReference>
<dbReference type="Pfam" id="PF10263">
    <property type="entry name" value="SprT-like"/>
    <property type="match status" value="1"/>
</dbReference>
<dbReference type="Proteomes" id="UP000185499">
    <property type="component" value="Chromosome"/>
</dbReference>
<dbReference type="KEGG" id="lah:LA20533_06130"/>
<reference evidence="2 3" key="1">
    <citation type="submission" date="2016-12" db="EMBL/GenBank/DDBJ databases">
        <title>The whole genome sequencing and assembly of Lactobacillus amylophilus DSM 20533T strain.</title>
        <authorList>
            <person name="Lee Y.-J."/>
            <person name="Yi H."/>
            <person name="Bahn Y.-S."/>
            <person name="Kim J.F."/>
            <person name="Lee D.-W."/>
        </authorList>
    </citation>
    <scope>NUCLEOTIDE SEQUENCE [LARGE SCALE GENOMIC DNA]</scope>
    <source>
        <strain evidence="2 3">DSM 20533</strain>
    </source>
</reference>
<evidence type="ECO:0000313" key="2">
    <source>
        <dbReference type="EMBL" id="APT18853.1"/>
    </source>
</evidence>
<dbReference type="EMBL" id="CP018888">
    <property type="protein sequence ID" value="APT18853.1"/>
    <property type="molecule type" value="Genomic_DNA"/>
</dbReference>
<dbReference type="SMART" id="SM00731">
    <property type="entry name" value="SprT"/>
    <property type="match status" value="1"/>
</dbReference>
<dbReference type="NCBIfam" id="NF003339">
    <property type="entry name" value="PRK04351.1"/>
    <property type="match status" value="1"/>
</dbReference>
<gene>
    <name evidence="2" type="ORF">LA20533_06130</name>
</gene>
<evidence type="ECO:0000313" key="3">
    <source>
        <dbReference type="Proteomes" id="UP000185499"/>
    </source>
</evidence>